<dbReference type="PANTHER" id="PTHR12558">
    <property type="entry name" value="CELL DIVISION CYCLE 16,23,27"/>
    <property type="match status" value="1"/>
</dbReference>
<keyword evidence="1 3" id="KW-0802">TPR repeat</keyword>
<dbReference type="GO" id="GO:0051301">
    <property type="term" value="P:cell division"/>
    <property type="evidence" value="ECO:0007669"/>
    <property type="project" value="TreeGrafter"/>
</dbReference>
<dbReference type="Pfam" id="PF14559">
    <property type="entry name" value="TPR_19"/>
    <property type="match status" value="1"/>
</dbReference>
<accession>A0AAN6WXL8</accession>
<feature type="repeat" description="TPR" evidence="3">
    <location>
        <begin position="127"/>
        <end position="160"/>
    </location>
</feature>
<evidence type="ECO:0000256" key="2">
    <source>
        <dbReference type="ARBA" id="ARBA00038210"/>
    </source>
</evidence>
<dbReference type="InterPro" id="IPR011990">
    <property type="entry name" value="TPR-like_helical_dom_sf"/>
</dbReference>
<comment type="caution">
    <text evidence="5">The sequence shown here is derived from an EMBL/GenBank/DDBJ whole genome shotgun (WGS) entry which is preliminary data.</text>
</comment>
<feature type="region of interest" description="Disordered" evidence="4">
    <location>
        <begin position="238"/>
        <end position="439"/>
    </location>
</feature>
<evidence type="ECO:0000313" key="5">
    <source>
        <dbReference type="EMBL" id="KAK4190129.1"/>
    </source>
</evidence>
<evidence type="ECO:0000313" key="6">
    <source>
        <dbReference type="Proteomes" id="UP001302126"/>
    </source>
</evidence>
<feature type="repeat" description="TPR" evidence="3">
    <location>
        <begin position="766"/>
        <end position="799"/>
    </location>
</feature>
<keyword evidence="6" id="KW-1185">Reference proteome</keyword>
<evidence type="ECO:0000256" key="4">
    <source>
        <dbReference type="SAM" id="MobiDB-lite"/>
    </source>
</evidence>
<feature type="repeat" description="TPR" evidence="3">
    <location>
        <begin position="664"/>
        <end position="697"/>
    </location>
</feature>
<feature type="repeat" description="TPR" evidence="3">
    <location>
        <begin position="528"/>
        <end position="561"/>
    </location>
</feature>
<gene>
    <name evidence="5" type="ORF">QBC35DRAFT_112823</name>
</gene>
<evidence type="ECO:0000256" key="1">
    <source>
        <dbReference type="ARBA" id="ARBA00022803"/>
    </source>
</evidence>
<dbReference type="PROSITE" id="PS50005">
    <property type="entry name" value="TPR"/>
    <property type="match status" value="7"/>
</dbReference>
<dbReference type="GO" id="GO:0007091">
    <property type="term" value="P:metaphase/anaphase transition of mitotic cell cycle"/>
    <property type="evidence" value="ECO:0007669"/>
    <property type="project" value="TreeGrafter"/>
</dbReference>
<dbReference type="PANTHER" id="PTHR12558:SF13">
    <property type="entry name" value="CELL DIVISION CYCLE PROTEIN 27 HOMOLOG"/>
    <property type="match status" value="1"/>
</dbReference>
<dbReference type="Pfam" id="PF12895">
    <property type="entry name" value="ANAPC3"/>
    <property type="match status" value="1"/>
</dbReference>
<reference evidence="5" key="1">
    <citation type="journal article" date="2023" name="Mol. Phylogenet. Evol.">
        <title>Genome-scale phylogeny and comparative genomics of the fungal order Sordariales.</title>
        <authorList>
            <person name="Hensen N."/>
            <person name="Bonometti L."/>
            <person name="Westerberg I."/>
            <person name="Brannstrom I.O."/>
            <person name="Guillou S."/>
            <person name="Cros-Aarteil S."/>
            <person name="Calhoun S."/>
            <person name="Haridas S."/>
            <person name="Kuo A."/>
            <person name="Mondo S."/>
            <person name="Pangilinan J."/>
            <person name="Riley R."/>
            <person name="LaButti K."/>
            <person name="Andreopoulos B."/>
            <person name="Lipzen A."/>
            <person name="Chen C."/>
            <person name="Yan M."/>
            <person name="Daum C."/>
            <person name="Ng V."/>
            <person name="Clum A."/>
            <person name="Steindorff A."/>
            <person name="Ohm R.A."/>
            <person name="Martin F."/>
            <person name="Silar P."/>
            <person name="Natvig D.O."/>
            <person name="Lalanne C."/>
            <person name="Gautier V."/>
            <person name="Ament-Velasquez S.L."/>
            <person name="Kruys A."/>
            <person name="Hutchinson M.I."/>
            <person name="Powell A.J."/>
            <person name="Barry K."/>
            <person name="Miller A.N."/>
            <person name="Grigoriev I.V."/>
            <person name="Debuchy R."/>
            <person name="Gladieux P."/>
            <person name="Hiltunen Thoren M."/>
            <person name="Johannesson H."/>
        </authorList>
    </citation>
    <scope>NUCLEOTIDE SEQUENCE</scope>
    <source>
        <strain evidence="5">PSN309</strain>
    </source>
</reference>
<name>A0AAN6WXL8_9PEZI</name>
<feature type="compositionally biased region" description="Polar residues" evidence="4">
    <location>
        <begin position="399"/>
        <end position="408"/>
    </location>
</feature>
<dbReference type="EMBL" id="MU864369">
    <property type="protein sequence ID" value="KAK4190129.1"/>
    <property type="molecule type" value="Genomic_DNA"/>
</dbReference>
<comment type="similarity">
    <text evidence="2">Belongs to the APC3/CDC27 family.</text>
</comment>
<dbReference type="Pfam" id="PF13181">
    <property type="entry name" value="TPR_8"/>
    <property type="match status" value="1"/>
</dbReference>
<dbReference type="SUPFAM" id="SSF48452">
    <property type="entry name" value="TPR-like"/>
    <property type="match status" value="3"/>
</dbReference>
<feature type="repeat" description="TPR" evidence="3">
    <location>
        <begin position="698"/>
        <end position="731"/>
    </location>
</feature>
<feature type="repeat" description="TPR" evidence="3">
    <location>
        <begin position="596"/>
        <end position="629"/>
    </location>
</feature>
<dbReference type="Gene3D" id="1.25.40.10">
    <property type="entry name" value="Tetratricopeptide repeat domain"/>
    <property type="match status" value="4"/>
</dbReference>
<dbReference type="InterPro" id="IPR019734">
    <property type="entry name" value="TPR_rpt"/>
</dbReference>
<dbReference type="AlphaFoldDB" id="A0AAN6WXL8"/>
<dbReference type="Proteomes" id="UP001302126">
    <property type="component" value="Unassembled WGS sequence"/>
</dbReference>
<organism evidence="5 6">
    <name type="scientific">Podospora australis</name>
    <dbReference type="NCBI Taxonomy" id="1536484"/>
    <lineage>
        <taxon>Eukaryota</taxon>
        <taxon>Fungi</taxon>
        <taxon>Dikarya</taxon>
        <taxon>Ascomycota</taxon>
        <taxon>Pezizomycotina</taxon>
        <taxon>Sordariomycetes</taxon>
        <taxon>Sordariomycetidae</taxon>
        <taxon>Sordariales</taxon>
        <taxon>Podosporaceae</taxon>
        <taxon>Podospora</taxon>
    </lineage>
</organism>
<dbReference type="Pfam" id="PF13432">
    <property type="entry name" value="TPR_16"/>
    <property type="match status" value="1"/>
</dbReference>
<dbReference type="Pfam" id="PF00515">
    <property type="entry name" value="TPR_1"/>
    <property type="match status" value="1"/>
</dbReference>
<evidence type="ECO:0000256" key="3">
    <source>
        <dbReference type="PROSITE-ProRule" id="PRU00339"/>
    </source>
</evidence>
<dbReference type="GO" id="GO:0016567">
    <property type="term" value="P:protein ubiquitination"/>
    <property type="evidence" value="ECO:0007669"/>
    <property type="project" value="TreeGrafter"/>
</dbReference>
<evidence type="ECO:0008006" key="7">
    <source>
        <dbReference type="Google" id="ProtNLM"/>
    </source>
</evidence>
<dbReference type="GO" id="GO:0031145">
    <property type="term" value="P:anaphase-promoting complex-dependent catabolic process"/>
    <property type="evidence" value="ECO:0007669"/>
    <property type="project" value="TreeGrafter"/>
</dbReference>
<feature type="repeat" description="TPR" evidence="3">
    <location>
        <begin position="630"/>
        <end position="663"/>
    </location>
</feature>
<sequence length="822" mass="90881">MAPNTATVAGLFRQTIYYHLDNFAFDSAIFFAERLHAYDPRSSESAYLLALCHFRLGDSRSAYEISKPSGYRGVHLGCAFIFAQACLDLEQHKDGITALEKARALWTAKCSIGKHTASSRAPYPDGAAVSCLLGKLYRAFDDKKKAVPCFEEALKSNPLMWDAFTALCDMGINVRIPNIFTLDESFARNFDPEPTPPPVGSNGGSFEPLQRKAGIQAVSHDGDPFEGQRASAFQDSLRGDGVFADPPQYDPLSKLGAATTSSRFNSNQGARQMTEGMETPTGPAAGNADTQMPRLGVAQDPPQAPSRRTRAAQATDPGIFEAPPRLGGYRLGSKRREKALEQQTVEIPETTAKPATISSATERAFERKRTASGHPVVQSRPANGEEPRRSARLLPRTAASRTLNTTPGLGSAATREVKKARPPISRISRPGSGGAVVGRVVSGNRKPIEENAMDIDQAEAPRIKEPPAVQALPPKPAEPEPVKVDEALRWILDLLKKMASGYLHSSQFKCQEALTVFQSLPRSQQDTPWVLARMGRAQYELANYAEAEKFFKRLRILAPTRHEDMEVYSTILWHLRKETDLSFLAHELVDAVWDSPHAWCALGNAWSLACDHEQALRCFKRAIQLHPKFAYAYTLQGHEHVENEEYDKALTAYRQAISADKRHYNAYYGIGKVYEKLGNYDKALKHYDAALLIHPTHAVLICCMGTVLQRQKQTGQALPYFSKAVELAPRAPEIRHKKARALIATGQYKEAHAELIVLRDLAPDKAQVHFLLGKLSKLLGDKKLAVRHFTIALSLDPKASSQIKQEIEGLEEDEGLDDSMMH</sequence>
<protein>
    <recommendedName>
        <fullName evidence="7">20S cyclosome subunit</fullName>
    </recommendedName>
</protein>
<dbReference type="PROSITE" id="PS50293">
    <property type="entry name" value="TPR_REGION"/>
    <property type="match status" value="1"/>
</dbReference>
<reference evidence="5" key="2">
    <citation type="submission" date="2023-05" db="EMBL/GenBank/DDBJ databases">
        <authorList>
            <consortium name="Lawrence Berkeley National Laboratory"/>
            <person name="Steindorff A."/>
            <person name="Hensen N."/>
            <person name="Bonometti L."/>
            <person name="Westerberg I."/>
            <person name="Brannstrom I.O."/>
            <person name="Guillou S."/>
            <person name="Cros-Aarteil S."/>
            <person name="Calhoun S."/>
            <person name="Haridas S."/>
            <person name="Kuo A."/>
            <person name="Mondo S."/>
            <person name="Pangilinan J."/>
            <person name="Riley R."/>
            <person name="Labutti K."/>
            <person name="Andreopoulos B."/>
            <person name="Lipzen A."/>
            <person name="Chen C."/>
            <person name="Yanf M."/>
            <person name="Daum C."/>
            <person name="Ng V."/>
            <person name="Clum A."/>
            <person name="Ohm R."/>
            <person name="Martin F."/>
            <person name="Silar P."/>
            <person name="Natvig D."/>
            <person name="Lalanne C."/>
            <person name="Gautier V."/>
            <person name="Ament-Velasquez S.L."/>
            <person name="Kruys A."/>
            <person name="Hutchinson M.I."/>
            <person name="Powell A.J."/>
            <person name="Barry K."/>
            <person name="Miller A.N."/>
            <person name="Grigoriev I.V."/>
            <person name="Debuchy R."/>
            <person name="Gladieux P."/>
            <person name="Thoren M.H."/>
            <person name="Johannesson H."/>
        </authorList>
    </citation>
    <scope>NUCLEOTIDE SEQUENCE</scope>
    <source>
        <strain evidence="5">PSN309</strain>
    </source>
</reference>
<feature type="region of interest" description="Disordered" evidence="4">
    <location>
        <begin position="187"/>
        <end position="208"/>
    </location>
</feature>
<proteinExistence type="inferred from homology"/>
<dbReference type="GO" id="GO:0005737">
    <property type="term" value="C:cytoplasm"/>
    <property type="evidence" value="ECO:0007669"/>
    <property type="project" value="TreeGrafter"/>
</dbReference>
<dbReference type="GO" id="GO:0005680">
    <property type="term" value="C:anaphase-promoting complex"/>
    <property type="evidence" value="ECO:0007669"/>
    <property type="project" value="TreeGrafter"/>
</dbReference>
<dbReference type="SMART" id="SM00028">
    <property type="entry name" value="TPR"/>
    <property type="match status" value="7"/>
</dbReference>
<feature type="compositionally biased region" description="Polar residues" evidence="4">
    <location>
        <begin position="258"/>
        <end position="271"/>
    </location>
</feature>